<accession>A0A835YIL5</accession>
<keyword evidence="3" id="KW-1185">Reference proteome</keyword>
<protein>
    <submittedName>
        <fullName evidence="2">Uncharacterized protein</fullName>
    </submittedName>
</protein>
<name>A0A835YIL5_9STRA</name>
<evidence type="ECO:0000313" key="2">
    <source>
        <dbReference type="EMBL" id="KAG5176191.1"/>
    </source>
</evidence>
<comment type="caution">
    <text evidence="2">The sequence shown here is derived from an EMBL/GenBank/DDBJ whole genome shotgun (WGS) entry which is preliminary data.</text>
</comment>
<dbReference type="AlphaFoldDB" id="A0A835YIL5"/>
<sequence>MSGLTSTANVSSTGPIYRAAAATAEATIKKGSRFSPCSVNELTSWISNTSGYIYSAQDERHKAMTDSKLRTERAQAYTTLKATMAADFISMAPASIEFLKYYDWELAADDERLPDRYFLERDFSNEGDAASAGGNSTQTLRGVASSFVRTMWTAVIVLGREPHPISAIRPHCKGVVRAAGDNIFKPRKEFGHLAAMTGDAFYADIFMSKAFFAMRALKVAHETKTENVDRDHLCRQVFDARLSSENTIAGFNNNIAAVFGALKKNGAERFKPDATAIAAIRAFMPSADLAWLDTSGQALTYSVFKFLDTFRDDFLTTRRQLRADIAVMRALDRGGLKSKKAASRLPEIDDDGLRDMMRALLKQVWAPVWRSVIQPWLRKLELPAEAQSFLLTTVTAVEKGEVVKFADDKGFTRHDAERVQLLLMLHFSCLRSQVWRDSVVEEYELSKRDGKIFYSLSMTRAFKTAACKEDRHGGLPHLAKWELSETESLLVLTVLTLCRPILSAGTKRTSRIFLDAAGAPVTQRWIESKIMQVGADWLGVPRLGPHTLRTLWISWMVNSGLVGEEDFDSLAAYVQVSRCTMLEAYVCPSHNGPAQRVGKLLRDGGLSANVRTTPAASVSSAESAPCNEETGGTTSEDTASTTESSDTMEVEEGHGAGGKPYGKALGAKRKPYRDNIMLAVKAHGGDAKCAFDTLVTKRKLGHLAPHEQWFREDVTYFCDTDLPAFKKQCTNK</sequence>
<evidence type="ECO:0000313" key="3">
    <source>
        <dbReference type="Proteomes" id="UP000664859"/>
    </source>
</evidence>
<evidence type="ECO:0000256" key="1">
    <source>
        <dbReference type="SAM" id="MobiDB-lite"/>
    </source>
</evidence>
<feature type="region of interest" description="Disordered" evidence="1">
    <location>
        <begin position="612"/>
        <end position="665"/>
    </location>
</feature>
<proteinExistence type="predicted"/>
<feature type="compositionally biased region" description="Low complexity" evidence="1">
    <location>
        <begin position="615"/>
        <end position="647"/>
    </location>
</feature>
<dbReference type="Proteomes" id="UP000664859">
    <property type="component" value="Unassembled WGS sequence"/>
</dbReference>
<reference evidence="2" key="1">
    <citation type="submission" date="2021-02" db="EMBL/GenBank/DDBJ databases">
        <title>First Annotated Genome of the Yellow-green Alga Tribonema minus.</title>
        <authorList>
            <person name="Mahan K.M."/>
        </authorList>
    </citation>
    <scope>NUCLEOTIDE SEQUENCE</scope>
    <source>
        <strain evidence="2">UTEX B ZZ1240</strain>
    </source>
</reference>
<gene>
    <name evidence="2" type="ORF">JKP88DRAFT_249613</name>
</gene>
<dbReference type="EMBL" id="JAFCMP010000539">
    <property type="protein sequence ID" value="KAG5176191.1"/>
    <property type="molecule type" value="Genomic_DNA"/>
</dbReference>
<organism evidence="2 3">
    <name type="scientific">Tribonema minus</name>
    <dbReference type="NCBI Taxonomy" id="303371"/>
    <lineage>
        <taxon>Eukaryota</taxon>
        <taxon>Sar</taxon>
        <taxon>Stramenopiles</taxon>
        <taxon>Ochrophyta</taxon>
        <taxon>PX clade</taxon>
        <taxon>Xanthophyceae</taxon>
        <taxon>Tribonematales</taxon>
        <taxon>Tribonemataceae</taxon>
        <taxon>Tribonema</taxon>
    </lineage>
</organism>